<organism evidence="1 2">
    <name type="scientific">Fusarium decemcellulare</name>
    <dbReference type="NCBI Taxonomy" id="57161"/>
    <lineage>
        <taxon>Eukaryota</taxon>
        <taxon>Fungi</taxon>
        <taxon>Dikarya</taxon>
        <taxon>Ascomycota</taxon>
        <taxon>Pezizomycotina</taxon>
        <taxon>Sordariomycetes</taxon>
        <taxon>Hypocreomycetidae</taxon>
        <taxon>Hypocreales</taxon>
        <taxon>Nectriaceae</taxon>
        <taxon>Fusarium</taxon>
        <taxon>Fusarium decemcellulare species complex</taxon>
    </lineage>
</organism>
<name>A0ACC1REN2_9HYPO</name>
<accession>A0ACC1REN2</accession>
<reference evidence="1" key="1">
    <citation type="submission" date="2022-08" db="EMBL/GenBank/DDBJ databases">
        <title>Genome Sequence of Fusarium decemcellulare.</title>
        <authorList>
            <person name="Buettner E."/>
        </authorList>
    </citation>
    <scope>NUCLEOTIDE SEQUENCE</scope>
    <source>
        <strain evidence="1">Babe19</strain>
    </source>
</reference>
<proteinExistence type="predicted"/>
<sequence>MSVCSVGSHGSIASNASGHYATISARIPAATPYNFSNRSYNSPPSPVPLPPPQYLVDYWSARPADGPSVAPVRPQPSPPMRPIPSVAEMVAEVCDPTVRRNRRSIHYTERQLDRYHSCDELLELNKDKLLAKCLTADDIDKLRRQVSRRIGSTERMRRYWESKIVRRRHKLTESSLEALNQEIHLSPETPTTTLDRWLHKSTACRVLQSSLISKVCPIASDHDYEAVIAEGAAVQLPGPRNRDAVKTPRRSLCDSVQPWRPDETPRPKAKSEADANNTFARSLGHKADDAVQGIMAAFERWLDVTLDEFYGAPDEGDAQKSNSSSSCKGEKGDTADTFGKNTNSHSKKRRREDGTPDPEEDENGGNARHGKRPRLDEEEPESKKLACPYFKRQPEEYYRLHKGTACVGDGWTTFHRARFQTEEDLVKHQRATAACQINHKPRDGFDLEMEGKIKGYKHKRGSSEGEKWLDIYKVLFPHDDPNTIPSPYFDDKIPSSLGTKAAVADKTSNVQYATYLREELPSIFRQLLQEMFQQEVSGLNERMQQRIVAAVDNAQHIAFDRFLREASENEPSEDLRPRPSSETGDGEKKAVTSDEVPLEAGNIEKCTPLLPLDAKPKDDTAPYGLDPLKRPFGPFWPDIPVGLQETSPMQVPDTTGSTCDLLSQDGLAWLDNQMMQYLPQQADGTTFGDTSYFETVDPRSSLSSTEAEGVGEASLMLEFDPEHTAIKDFPGDALSTPFPLPRALGF</sequence>
<protein>
    <submittedName>
        <fullName evidence="1">Uncharacterized protein</fullName>
    </submittedName>
</protein>
<evidence type="ECO:0000313" key="2">
    <source>
        <dbReference type="Proteomes" id="UP001148629"/>
    </source>
</evidence>
<dbReference type="Proteomes" id="UP001148629">
    <property type="component" value="Unassembled WGS sequence"/>
</dbReference>
<keyword evidence="2" id="KW-1185">Reference proteome</keyword>
<comment type="caution">
    <text evidence="1">The sequence shown here is derived from an EMBL/GenBank/DDBJ whole genome shotgun (WGS) entry which is preliminary data.</text>
</comment>
<dbReference type="EMBL" id="JANRMS010004003">
    <property type="protein sequence ID" value="KAJ3512760.1"/>
    <property type="molecule type" value="Genomic_DNA"/>
</dbReference>
<evidence type="ECO:0000313" key="1">
    <source>
        <dbReference type="EMBL" id="KAJ3512760.1"/>
    </source>
</evidence>
<gene>
    <name evidence="1" type="ORF">NM208_g15280</name>
</gene>